<feature type="region of interest" description="Disordered" evidence="1">
    <location>
        <begin position="1"/>
        <end position="21"/>
    </location>
</feature>
<dbReference type="PANTHER" id="PTHR47483">
    <property type="entry name" value="BETA-ARABINOFURANOSYLTRANSFERASE RAY1"/>
    <property type="match status" value="1"/>
</dbReference>
<keyword evidence="4" id="KW-1185">Reference proteome</keyword>
<organism evidence="3 4">
    <name type="scientific">Dendrobium catenatum</name>
    <dbReference type="NCBI Taxonomy" id="906689"/>
    <lineage>
        <taxon>Eukaryota</taxon>
        <taxon>Viridiplantae</taxon>
        <taxon>Streptophyta</taxon>
        <taxon>Embryophyta</taxon>
        <taxon>Tracheophyta</taxon>
        <taxon>Spermatophyta</taxon>
        <taxon>Magnoliopsida</taxon>
        <taxon>Liliopsida</taxon>
        <taxon>Asparagales</taxon>
        <taxon>Orchidaceae</taxon>
        <taxon>Epidendroideae</taxon>
        <taxon>Malaxideae</taxon>
        <taxon>Dendrobiinae</taxon>
        <taxon>Dendrobium</taxon>
    </lineage>
</organism>
<name>A0A2I0WFF2_9ASPA</name>
<dbReference type="AlphaFoldDB" id="A0A2I0WFF2"/>
<dbReference type="Proteomes" id="UP000233837">
    <property type="component" value="Unassembled WGS sequence"/>
</dbReference>
<accession>A0A2I0WFF2</accession>
<reference evidence="3 4" key="1">
    <citation type="journal article" date="2016" name="Sci. Rep.">
        <title>The Dendrobium catenatum Lindl. genome sequence provides insights into polysaccharide synthase, floral development and adaptive evolution.</title>
        <authorList>
            <person name="Zhang G.Q."/>
            <person name="Xu Q."/>
            <person name="Bian C."/>
            <person name="Tsai W.C."/>
            <person name="Yeh C.M."/>
            <person name="Liu K.W."/>
            <person name="Yoshida K."/>
            <person name="Zhang L.S."/>
            <person name="Chang S.B."/>
            <person name="Chen F."/>
            <person name="Shi Y."/>
            <person name="Su Y.Y."/>
            <person name="Zhang Y.Q."/>
            <person name="Chen L.J."/>
            <person name="Yin Y."/>
            <person name="Lin M."/>
            <person name="Huang H."/>
            <person name="Deng H."/>
            <person name="Wang Z.W."/>
            <person name="Zhu S.L."/>
            <person name="Zhao X."/>
            <person name="Deng C."/>
            <person name="Niu S.C."/>
            <person name="Huang J."/>
            <person name="Wang M."/>
            <person name="Liu G.H."/>
            <person name="Yang H.J."/>
            <person name="Xiao X.J."/>
            <person name="Hsiao Y.Y."/>
            <person name="Wu W.L."/>
            <person name="Chen Y.Y."/>
            <person name="Mitsuda N."/>
            <person name="Ohme-Takagi M."/>
            <person name="Luo Y.B."/>
            <person name="Van de Peer Y."/>
            <person name="Liu Z.J."/>
        </authorList>
    </citation>
    <scope>NUCLEOTIDE SEQUENCE [LARGE SCALE GENOMIC DNA]</scope>
    <source>
        <tissue evidence="3">The whole plant</tissue>
    </source>
</reference>
<evidence type="ECO:0000256" key="1">
    <source>
        <dbReference type="SAM" id="MobiDB-lite"/>
    </source>
</evidence>
<keyword evidence="2" id="KW-0812">Transmembrane</keyword>
<proteinExistence type="predicted"/>
<evidence type="ECO:0000313" key="4">
    <source>
        <dbReference type="Proteomes" id="UP000233837"/>
    </source>
</evidence>
<feature type="transmembrane region" description="Helical" evidence="2">
    <location>
        <begin position="34"/>
        <end position="62"/>
    </location>
</feature>
<protein>
    <submittedName>
        <fullName evidence="3">Uncharacterized protein</fullName>
    </submittedName>
</protein>
<evidence type="ECO:0000256" key="2">
    <source>
        <dbReference type="SAM" id="Phobius"/>
    </source>
</evidence>
<evidence type="ECO:0000313" key="3">
    <source>
        <dbReference type="EMBL" id="PKU74401.1"/>
    </source>
</evidence>
<dbReference type="InterPro" id="IPR044575">
    <property type="entry name" value="RAY1-like"/>
</dbReference>
<sequence>MSDKQRTTLGAGASAGGKRRPQSSILSSFFKARLLCFLGVKTVSFVLIFGFLAITAGLYFALQKGRDDDIFPTVTIFAAPRPFSYFGGRPDLVGGRQELAVRSWLAVAPEVSVVLFGKDSSIFDLARILGPRVTAESDIDFT</sequence>
<dbReference type="PANTHER" id="PTHR47483:SF1">
    <property type="entry name" value="BETA-ARABINOFURANOSYLTRANSFERASE RAY1"/>
    <property type="match status" value="1"/>
</dbReference>
<keyword evidence="2" id="KW-1133">Transmembrane helix</keyword>
<keyword evidence="2" id="KW-0472">Membrane</keyword>
<dbReference type="EMBL" id="KZ502674">
    <property type="protein sequence ID" value="PKU74401.1"/>
    <property type="molecule type" value="Genomic_DNA"/>
</dbReference>
<reference evidence="3 4" key="2">
    <citation type="journal article" date="2017" name="Nature">
        <title>The Apostasia genome and the evolution of orchids.</title>
        <authorList>
            <person name="Zhang G.Q."/>
            <person name="Liu K.W."/>
            <person name="Li Z."/>
            <person name="Lohaus R."/>
            <person name="Hsiao Y.Y."/>
            <person name="Niu S.C."/>
            <person name="Wang J.Y."/>
            <person name="Lin Y.C."/>
            <person name="Xu Q."/>
            <person name="Chen L.J."/>
            <person name="Yoshida K."/>
            <person name="Fujiwara S."/>
            <person name="Wang Z.W."/>
            <person name="Zhang Y.Q."/>
            <person name="Mitsuda N."/>
            <person name="Wang M."/>
            <person name="Liu G.H."/>
            <person name="Pecoraro L."/>
            <person name="Huang H.X."/>
            <person name="Xiao X.J."/>
            <person name="Lin M."/>
            <person name="Wu X.Y."/>
            <person name="Wu W.L."/>
            <person name="Chen Y.Y."/>
            <person name="Chang S.B."/>
            <person name="Sakamoto S."/>
            <person name="Ohme-Takagi M."/>
            <person name="Yagi M."/>
            <person name="Zeng S.J."/>
            <person name="Shen C.Y."/>
            <person name="Yeh C.M."/>
            <person name="Luo Y.B."/>
            <person name="Tsai W.C."/>
            <person name="Van de Peer Y."/>
            <person name="Liu Z.J."/>
        </authorList>
    </citation>
    <scope>NUCLEOTIDE SEQUENCE [LARGE SCALE GENOMIC DNA]</scope>
    <source>
        <tissue evidence="3">The whole plant</tissue>
    </source>
</reference>
<gene>
    <name evidence="3" type="ORF">MA16_Dca003604</name>
</gene>
<dbReference type="GO" id="GO:0016757">
    <property type="term" value="F:glycosyltransferase activity"/>
    <property type="evidence" value="ECO:0007669"/>
    <property type="project" value="InterPro"/>
</dbReference>